<evidence type="ECO:0000256" key="10">
    <source>
        <dbReference type="ARBA" id="ARBA00030722"/>
    </source>
</evidence>
<keyword evidence="8" id="KW-0206">Cytoskeleton</keyword>
<name>A0AAN8PIP8_PATCE</name>
<feature type="compositionally biased region" description="Low complexity" evidence="12">
    <location>
        <begin position="281"/>
        <end position="291"/>
    </location>
</feature>
<evidence type="ECO:0000256" key="9">
    <source>
        <dbReference type="ARBA" id="ARBA00023306"/>
    </source>
</evidence>
<feature type="compositionally biased region" description="Polar residues" evidence="12">
    <location>
        <begin position="775"/>
        <end position="784"/>
    </location>
</feature>
<feature type="compositionally biased region" description="Basic and acidic residues" evidence="12">
    <location>
        <begin position="658"/>
        <end position="675"/>
    </location>
</feature>
<dbReference type="Pfam" id="PF15678">
    <property type="entry name" value="SPICE"/>
    <property type="match status" value="1"/>
</dbReference>
<evidence type="ECO:0000256" key="5">
    <source>
        <dbReference type="ARBA" id="ARBA00022618"/>
    </source>
</evidence>
<accession>A0AAN8PIP8</accession>
<evidence type="ECO:0000256" key="1">
    <source>
        <dbReference type="ARBA" id="ARBA00004114"/>
    </source>
</evidence>
<evidence type="ECO:0000313" key="14">
    <source>
        <dbReference type="Proteomes" id="UP001347796"/>
    </source>
</evidence>
<comment type="caution">
    <text evidence="13">The sequence shown here is derived from an EMBL/GenBank/DDBJ whole genome shotgun (WGS) entry which is preliminary data.</text>
</comment>
<sequence>MSFYRVGYSGIATKKKKASVKKKPKWDDTNHDLSAYKATDEEIMQRKLAHKSKNHMAFKLQQMRKGEKKGSSNAPVGGQISQQQARQLAIMKEILYDQRQLKNVLDKTDNMMAVVQDLFGDDPKKYKGFPNITTAPNNIAAGDANRTSQLAPDMPEIYTRIEALSDSVMNPSALNDLPDSDSDEDGKSNPHPIVYQPQMNLQRFQQFIANEEKNQTLSSIGGQAQLSHNEVGPVQSTQIQGMSGFETPPKDGNESIGILRSPRSAINDTSKVKKSRNRVPSQSIDTTTQSSTMNLTDMRKVLESLEDEIEEFEKQTGRRPPAEKQRANTFSGYTVALIDAVSKLAKYLKETDRRLQAEITVREQLTQDVHQMRNIIDALTSDIIVTQEEYGKTQTQFERYRQKTEQEFAVIKAALHGMGVQTINVNNSSGVPPTTITPPKHHPDEQFSEMYQYLETFRNNNNLSTVQGPAITSLPSHTTTTQSLPNPALKSSLPDHLQDHGAVLLSPPVRKTRVHDQQEHNNYQDHSESLFSRRQTSLIDLPALANGVTTASDSYNMPPVGATINVPRPIPLSKPITSQTVETSQAQYQQVSIQAQDHLPAHVSVSVVRNPVLQGGMPKNPREDDMKSQIAELNKQHEEAQKRLQLLLVQQQQQKLLSDQDKNQQNRLHTQDPQDRSPLNHMSQSMLNQQRQLMQQQQQIAQLLERQSQSFVNQNNHNSHSSDRSELSQSQVLQQQENVMQHMQLQMERMQQQQQQGSMGFDIHRQMVADENTPPRDTNTQNGGPFSPAISPISQRSDNFYVPLQNQHPSRQAPRDIQISLPTVDFDSTVGDTPSPLKR</sequence>
<evidence type="ECO:0000256" key="3">
    <source>
        <dbReference type="ARBA" id="ARBA00018313"/>
    </source>
</evidence>
<evidence type="ECO:0000256" key="12">
    <source>
        <dbReference type="SAM" id="MobiDB-lite"/>
    </source>
</evidence>
<keyword evidence="14" id="KW-1185">Reference proteome</keyword>
<protein>
    <recommendedName>
        <fullName evidence="3">Spindle and centriole-associated protein 1</fullName>
    </recommendedName>
    <alternativeName>
        <fullName evidence="10">Coiled-coil domain-containing protein 52</fullName>
    </alternativeName>
</protein>
<feature type="compositionally biased region" description="Polar residues" evidence="12">
    <location>
        <begin position="792"/>
        <end position="810"/>
    </location>
</feature>
<dbReference type="GO" id="GO:0005813">
    <property type="term" value="C:centrosome"/>
    <property type="evidence" value="ECO:0007669"/>
    <property type="project" value="TreeGrafter"/>
</dbReference>
<gene>
    <name evidence="13" type="ORF">SNE40_011544</name>
</gene>
<dbReference type="GO" id="GO:0090307">
    <property type="term" value="P:mitotic spindle assembly"/>
    <property type="evidence" value="ECO:0007669"/>
    <property type="project" value="InterPro"/>
</dbReference>
<comment type="subcellular location">
    <subcellularLocation>
        <location evidence="1">Cytoplasm</location>
        <location evidence="1">Cytoskeleton</location>
        <location evidence="1">Microtubule organizing center</location>
        <location evidence="1">Centrosome</location>
        <location evidence="1">Centriole</location>
    </subcellularLocation>
    <subcellularLocation>
        <location evidence="2">Cytoplasm</location>
        <location evidence="2">Cytoskeleton</location>
        <location evidence="2">Spindle</location>
    </subcellularLocation>
</comment>
<reference evidence="13 14" key="1">
    <citation type="submission" date="2024-01" db="EMBL/GenBank/DDBJ databases">
        <title>The genome of the rayed Mediterranean limpet Patella caerulea (Linnaeus, 1758).</title>
        <authorList>
            <person name="Anh-Thu Weber A."/>
            <person name="Halstead-Nussloch G."/>
        </authorList>
    </citation>
    <scope>NUCLEOTIDE SEQUENCE [LARGE SCALE GENOMIC DNA]</scope>
    <source>
        <strain evidence="13">AATW-2023a</strain>
        <tissue evidence="13">Whole specimen</tissue>
    </source>
</reference>
<keyword evidence="5" id="KW-0132">Cell division</keyword>
<organism evidence="13 14">
    <name type="scientific">Patella caerulea</name>
    <name type="common">Rayed Mediterranean limpet</name>
    <dbReference type="NCBI Taxonomy" id="87958"/>
    <lineage>
        <taxon>Eukaryota</taxon>
        <taxon>Metazoa</taxon>
        <taxon>Spiralia</taxon>
        <taxon>Lophotrochozoa</taxon>
        <taxon>Mollusca</taxon>
        <taxon>Gastropoda</taxon>
        <taxon>Patellogastropoda</taxon>
        <taxon>Patelloidea</taxon>
        <taxon>Patellidae</taxon>
        <taxon>Patella</taxon>
    </lineage>
</organism>
<evidence type="ECO:0000256" key="4">
    <source>
        <dbReference type="ARBA" id="ARBA00022490"/>
    </source>
</evidence>
<dbReference type="GO" id="GO:0046599">
    <property type="term" value="P:regulation of centriole replication"/>
    <property type="evidence" value="ECO:0007669"/>
    <property type="project" value="TreeGrafter"/>
</dbReference>
<evidence type="ECO:0000256" key="8">
    <source>
        <dbReference type="ARBA" id="ARBA00023212"/>
    </source>
</evidence>
<dbReference type="Proteomes" id="UP001347796">
    <property type="component" value="Unassembled WGS sequence"/>
</dbReference>
<keyword evidence="4" id="KW-0963">Cytoplasm</keyword>
<dbReference type="EMBL" id="JAZGQO010000008">
    <property type="protein sequence ID" value="KAK6179112.1"/>
    <property type="molecule type" value="Genomic_DNA"/>
</dbReference>
<keyword evidence="6" id="KW-0498">Mitosis</keyword>
<dbReference type="InterPro" id="IPR031387">
    <property type="entry name" value="SPICE1"/>
</dbReference>
<feature type="region of interest" description="Disordered" evidence="12">
    <location>
        <begin position="770"/>
        <end position="839"/>
    </location>
</feature>
<dbReference type="GO" id="GO:0005814">
    <property type="term" value="C:centriole"/>
    <property type="evidence" value="ECO:0007669"/>
    <property type="project" value="UniProtKB-SubCell"/>
</dbReference>
<keyword evidence="7 11" id="KW-0175">Coiled coil</keyword>
<evidence type="ECO:0000256" key="6">
    <source>
        <dbReference type="ARBA" id="ARBA00022776"/>
    </source>
</evidence>
<dbReference type="GO" id="GO:0051301">
    <property type="term" value="P:cell division"/>
    <property type="evidence" value="ECO:0007669"/>
    <property type="project" value="UniProtKB-KW"/>
</dbReference>
<evidence type="ECO:0000313" key="13">
    <source>
        <dbReference type="EMBL" id="KAK6179112.1"/>
    </source>
</evidence>
<evidence type="ECO:0000256" key="11">
    <source>
        <dbReference type="SAM" id="Coils"/>
    </source>
</evidence>
<feature type="region of interest" description="Disordered" evidence="12">
    <location>
        <begin position="240"/>
        <end position="291"/>
    </location>
</feature>
<feature type="coiled-coil region" evidence="11">
    <location>
        <begin position="623"/>
        <end position="654"/>
    </location>
</feature>
<dbReference type="GO" id="GO:0005819">
    <property type="term" value="C:spindle"/>
    <property type="evidence" value="ECO:0007669"/>
    <property type="project" value="UniProtKB-SubCell"/>
</dbReference>
<feature type="region of interest" description="Disordered" evidence="12">
    <location>
        <begin position="711"/>
        <end position="731"/>
    </location>
</feature>
<feature type="region of interest" description="Disordered" evidence="12">
    <location>
        <begin position="657"/>
        <end position="681"/>
    </location>
</feature>
<dbReference type="PANTHER" id="PTHR31167:SF3">
    <property type="entry name" value="SPINDLE AND CENTRIOLE-ASSOCIATED PROTEIN 1"/>
    <property type="match status" value="1"/>
</dbReference>
<dbReference type="AlphaFoldDB" id="A0AAN8PIP8"/>
<dbReference type="GO" id="GO:0051310">
    <property type="term" value="P:metaphase chromosome alignment"/>
    <property type="evidence" value="ECO:0007669"/>
    <property type="project" value="TreeGrafter"/>
</dbReference>
<proteinExistence type="predicted"/>
<feature type="region of interest" description="Disordered" evidence="12">
    <location>
        <begin position="169"/>
        <end position="194"/>
    </location>
</feature>
<evidence type="ECO:0000256" key="7">
    <source>
        <dbReference type="ARBA" id="ARBA00023054"/>
    </source>
</evidence>
<evidence type="ECO:0000256" key="2">
    <source>
        <dbReference type="ARBA" id="ARBA00004186"/>
    </source>
</evidence>
<dbReference type="PANTHER" id="PTHR31167">
    <property type="entry name" value="SPINDLE AND CENTRIOLE ASSOCIATED PROTEIN 1 SPICE1"/>
    <property type="match status" value="1"/>
</dbReference>
<keyword evidence="9" id="KW-0131">Cell cycle</keyword>